<dbReference type="InterPro" id="IPR004433">
    <property type="entry name" value="MenaQ_synth_MenD"/>
</dbReference>
<dbReference type="Pfam" id="PF02775">
    <property type="entry name" value="TPP_enzyme_C"/>
    <property type="match status" value="1"/>
</dbReference>
<keyword evidence="2 6" id="KW-0479">Metal-binding</keyword>
<dbReference type="Proteomes" id="UP000615026">
    <property type="component" value="Unassembled WGS sequence"/>
</dbReference>
<evidence type="ECO:0000256" key="2">
    <source>
        <dbReference type="ARBA" id="ARBA00022723"/>
    </source>
</evidence>
<evidence type="ECO:0000256" key="3">
    <source>
        <dbReference type="ARBA" id="ARBA00022842"/>
    </source>
</evidence>
<feature type="domain" description="Thiamine pyrophosphate enzyme TPP-binding" evidence="7">
    <location>
        <begin position="442"/>
        <end position="553"/>
    </location>
</feature>
<dbReference type="EC" id="2.2.1.9" evidence="6"/>
<dbReference type="HAMAP" id="MF_01659">
    <property type="entry name" value="MenD"/>
    <property type="match status" value="1"/>
</dbReference>
<evidence type="ECO:0000259" key="9">
    <source>
        <dbReference type="Pfam" id="PF16582"/>
    </source>
</evidence>
<dbReference type="InterPro" id="IPR012001">
    <property type="entry name" value="Thiamin_PyroP_enz_TPP-bd_dom"/>
</dbReference>
<dbReference type="InterPro" id="IPR029061">
    <property type="entry name" value="THDP-binding"/>
</dbReference>
<dbReference type="CDD" id="cd07037">
    <property type="entry name" value="TPP_PYR_MenD"/>
    <property type="match status" value="1"/>
</dbReference>
<feature type="domain" description="Menaquinone biosynthesis protein MenD middle" evidence="9">
    <location>
        <begin position="217"/>
        <end position="391"/>
    </location>
</feature>
<evidence type="ECO:0000256" key="1">
    <source>
        <dbReference type="ARBA" id="ARBA00022679"/>
    </source>
</evidence>
<dbReference type="GO" id="GO:0030976">
    <property type="term" value="F:thiamine pyrophosphate binding"/>
    <property type="evidence" value="ECO:0007669"/>
    <property type="project" value="UniProtKB-UniRule"/>
</dbReference>
<dbReference type="Gene3D" id="3.40.50.970">
    <property type="match status" value="2"/>
</dbReference>
<dbReference type="PANTHER" id="PTHR42916:SF1">
    <property type="entry name" value="PROTEIN PHYLLO, CHLOROPLASTIC"/>
    <property type="match status" value="1"/>
</dbReference>
<comment type="catalytic activity">
    <reaction evidence="6">
        <text>isochorismate + 2-oxoglutarate + H(+) = 5-enolpyruvoyl-6-hydroxy-2-succinyl-cyclohex-3-ene-1-carboxylate + CO2</text>
        <dbReference type="Rhea" id="RHEA:25593"/>
        <dbReference type="ChEBI" id="CHEBI:15378"/>
        <dbReference type="ChEBI" id="CHEBI:16526"/>
        <dbReference type="ChEBI" id="CHEBI:16810"/>
        <dbReference type="ChEBI" id="CHEBI:29780"/>
        <dbReference type="ChEBI" id="CHEBI:58818"/>
        <dbReference type="EC" id="2.2.1.9"/>
    </reaction>
</comment>
<evidence type="ECO:0000256" key="4">
    <source>
        <dbReference type="ARBA" id="ARBA00023052"/>
    </source>
</evidence>
<dbReference type="GO" id="GO:0030145">
    <property type="term" value="F:manganese ion binding"/>
    <property type="evidence" value="ECO:0007669"/>
    <property type="project" value="UniProtKB-UniRule"/>
</dbReference>
<comment type="similarity">
    <text evidence="6">Belongs to the TPP enzyme family. MenD subfamily.</text>
</comment>
<dbReference type="Pfam" id="PF02776">
    <property type="entry name" value="TPP_enzyme_N"/>
    <property type="match status" value="1"/>
</dbReference>
<evidence type="ECO:0000313" key="10">
    <source>
        <dbReference type="EMBL" id="MBE9067867.1"/>
    </source>
</evidence>
<comment type="pathway">
    <text evidence="6">Quinol/quinone metabolism; 1,4-dihydroxy-2-naphthoate biosynthesis; 1,4-dihydroxy-2-naphthoate from chorismate: step 2/7.</text>
</comment>
<dbReference type="InterPro" id="IPR032264">
    <property type="entry name" value="MenD_middle"/>
</dbReference>
<comment type="function">
    <text evidence="6">Catalyzes the thiamine diphosphate-dependent decarboxylation of 2-oxoglutarate and the subsequent addition of the resulting succinic semialdehyde-thiamine pyrophosphate anion to isochorismate to yield 2-succinyl-5-enolpyruvyl-6-hydroxy-3-cyclohexene-1-carboxylate (SEPHCHC).</text>
</comment>
<comment type="cofactor">
    <cofactor evidence="6">
        <name>Mg(2+)</name>
        <dbReference type="ChEBI" id="CHEBI:18420"/>
    </cofactor>
    <cofactor evidence="6">
        <name>Mn(2+)</name>
        <dbReference type="ChEBI" id="CHEBI:29035"/>
    </cofactor>
</comment>
<comment type="pathway">
    <text evidence="6">Cofactor biosynthesis; phylloquinone biosynthesis.</text>
</comment>
<dbReference type="Pfam" id="PF16582">
    <property type="entry name" value="TPP_enzyme_M_2"/>
    <property type="match status" value="1"/>
</dbReference>
<evidence type="ECO:0000259" key="8">
    <source>
        <dbReference type="Pfam" id="PF02776"/>
    </source>
</evidence>
<dbReference type="GO" id="GO:0070204">
    <property type="term" value="F:2-succinyl-5-enolpyruvyl-6-hydroxy-3-cyclohexene-1-carboxylic-acid synthase activity"/>
    <property type="evidence" value="ECO:0007669"/>
    <property type="project" value="UniProtKB-UniRule"/>
</dbReference>
<dbReference type="PIRSF" id="PIRSF004983">
    <property type="entry name" value="MenD"/>
    <property type="match status" value="1"/>
</dbReference>
<keyword evidence="1 6" id="KW-0808">Transferase</keyword>
<keyword evidence="4 6" id="KW-0786">Thiamine pyrophosphate</keyword>
<organism evidence="10 11">
    <name type="scientific">Leptolyngbya cf. ectocarpi LEGE 11479</name>
    <dbReference type="NCBI Taxonomy" id="1828722"/>
    <lineage>
        <taxon>Bacteria</taxon>
        <taxon>Bacillati</taxon>
        <taxon>Cyanobacteriota</taxon>
        <taxon>Cyanophyceae</taxon>
        <taxon>Leptolyngbyales</taxon>
        <taxon>Leptolyngbyaceae</taxon>
        <taxon>Leptolyngbya group</taxon>
        <taxon>Leptolyngbya</taxon>
    </lineage>
</organism>
<dbReference type="Gene3D" id="3.40.50.1220">
    <property type="entry name" value="TPP-binding domain"/>
    <property type="match status" value="1"/>
</dbReference>
<dbReference type="NCBIfam" id="TIGR00173">
    <property type="entry name" value="menD"/>
    <property type="match status" value="1"/>
</dbReference>
<reference evidence="10" key="1">
    <citation type="submission" date="2020-10" db="EMBL/GenBank/DDBJ databases">
        <authorList>
            <person name="Castelo-Branco R."/>
            <person name="Eusebio N."/>
            <person name="Adriana R."/>
            <person name="Vieira A."/>
            <person name="Brugerolle De Fraissinette N."/>
            <person name="Rezende De Castro R."/>
            <person name="Schneider M.P."/>
            <person name="Vasconcelos V."/>
            <person name="Leao P.N."/>
        </authorList>
    </citation>
    <scope>NUCLEOTIDE SEQUENCE</scope>
    <source>
        <strain evidence="10">LEGE 11479</strain>
    </source>
</reference>
<feature type="domain" description="Thiamine pyrophosphate enzyme N-terminal TPP-binding" evidence="8">
    <location>
        <begin position="15"/>
        <end position="128"/>
    </location>
</feature>
<dbReference type="GO" id="GO:0042372">
    <property type="term" value="P:phylloquinone biosynthetic process"/>
    <property type="evidence" value="ECO:0007669"/>
    <property type="project" value="UniProtKB-UniRule"/>
</dbReference>
<name>A0A929F9H1_LEPEC</name>
<keyword evidence="11" id="KW-1185">Reference proteome</keyword>
<comment type="subunit">
    <text evidence="6">Homodimer.</text>
</comment>
<sequence length="594" mass="66275">MGTLLDYRNTNTLWASVIAETLHRLGLSTAVICPGSRSTPLTVALVRHPHIKTIPILDERSAAFFALGCAKRLHEPVAIVCTSGTAGANFYPAVIEAQESHVPLLIFTADRPPELRACASGQTIDQQKLFSGFVNWYTEMAVPTADQLTYARQTISQGWERSLSPLPGPVHLNCPFRDPLAPLADSLNLQQLDESAFFSAVAPPILGQVKIQQLPLDLWKQWSDNERGIIVAGPAQPQDPDKYCQAVACLSRSLNWPVLAEGLSPLRHYQAFNPYLISTYDSLLRNAANAESLIPEQVIQLGPLPTSKVLRQWLQKYQPQTWQVTPYPLNVDPLHGKTRLIESSVENLGALITSIKTTATQGFKQETVTQYCQSWLDHEQYLSPKLAHCLKETKTPFEGKISWLLPQHLPKETPVVIANSMPVRDVESFWQLNDRHIQPYFSRGANGIDGTLSTAMGIAHGYSHTLLLTGDLAFLHDTNGLLNHRYLQGSLTVIVINNQGGGIFEMLPIKDFDPPFEEYFATPQAVNIAELCAAYGIKHTLVKNWDRLIEFLQEQPPEVPSNLRVLEFRTNRKADAQWRKTKLTALGFETVRSQ</sequence>
<dbReference type="GO" id="GO:0000287">
    <property type="term" value="F:magnesium ion binding"/>
    <property type="evidence" value="ECO:0007669"/>
    <property type="project" value="UniProtKB-UniRule"/>
</dbReference>
<keyword evidence="5 6" id="KW-0464">Manganese</keyword>
<dbReference type="PANTHER" id="PTHR42916">
    <property type="entry name" value="2-SUCCINYL-5-ENOLPYRUVYL-6-HYDROXY-3-CYCLOHEXENE-1-CARBOXYLATE SYNTHASE"/>
    <property type="match status" value="1"/>
</dbReference>
<keyword evidence="3 6" id="KW-0460">Magnesium</keyword>
<dbReference type="RefSeq" id="WP_193993824.1">
    <property type="nucleotide sequence ID" value="NZ_JADEXP010000124.1"/>
</dbReference>
<dbReference type="CDD" id="cd02009">
    <property type="entry name" value="TPP_SHCHC_synthase"/>
    <property type="match status" value="1"/>
</dbReference>
<dbReference type="EMBL" id="JADEXP010000124">
    <property type="protein sequence ID" value="MBE9067867.1"/>
    <property type="molecule type" value="Genomic_DNA"/>
</dbReference>
<gene>
    <name evidence="6 10" type="primary">menD</name>
    <name evidence="10" type="ORF">IQ260_14525</name>
</gene>
<dbReference type="SUPFAM" id="SSF52518">
    <property type="entry name" value="Thiamin diphosphate-binding fold (THDP-binding)"/>
    <property type="match status" value="2"/>
</dbReference>
<accession>A0A929F9H1</accession>
<dbReference type="InterPro" id="IPR011766">
    <property type="entry name" value="TPP_enzyme_TPP-bd"/>
</dbReference>
<comment type="cofactor">
    <cofactor evidence="6">
        <name>thiamine diphosphate</name>
        <dbReference type="ChEBI" id="CHEBI:58937"/>
    </cofactor>
    <text evidence="6">Binds 1 thiamine pyrophosphate per subunit.</text>
</comment>
<dbReference type="GO" id="GO:0009234">
    <property type="term" value="P:menaquinone biosynthetic process"/>
    <property type="evidence" value="ECO:0007669"/>
    <property type="project" value="InterPro"/>
</dbReference>
<evidence type="ECO:0000256" key="6">
    <source>
        <dbReference type="HAMAP-Rule" id="MF_01659"/>
    </source>
</evidence>
<comment type="caution">
    <text evidence="10">The sequence shown here is derived from an EMBL/GenBank/DDBJ whole genome shotgun (WGS) entry which is preliminary data.</text>
</comment>
<proteinExistence type="inferred from homology"/>
<evidence type="ECO:0000259" key="7">
    <source>
        <dbReference type="Pfam" id="PF02775"/>
    </source>
</evidence>
<protein>
    <recommendedName>
        <fullName evidence="6">2-succinyl-5-enolpyruvyl-6-hydroxy-3-cyclohexene-1-carboxylate synthase</fullName>
        <shortName evidence="6">SEPHCHC synthase</shortName>
        <ecNumber evidence="6">2.2.1.9</ecNumber>
    </recommendedName>
</protein>
<evidence type="ECO:0000313" key="11">
    <source>
        <dbReference type="Proteomes" id="UP000615026"/>
    </source>
</evidence>
<dbReference type="AlphaFoldDB" id="A0A929F9H1"/>
<evidence type="ECO:0000256" key="5">
    <source>
        <dbReference type="ARBA" id="ARBA00023211"/>
    </source>
</evidence>